<dbReference type="NCBIfam" id="TIGR00426">
    <property type="entry name" value="competence protein ComEA helix-hairpin-helix repeat region"/>
    <property type="match status" value="1"/>
</dbReference>
<dbReference type="RefSeq" id="WP_279248593.1">
    <property type="nucleotide sequence ID" value="NZ_SHNO01000001.1"/>
</dbReference>
<keyword evidence="2" id="KW-1185">Reference proteome</keyword>
<proteinExistence type="predicted"/>
<dbReference type="Gene3D" id="1.10.150.320">
    <property type="entry name" value="Photosystem II 12 kDa extrinsic protein"/>
    <property type="match status" value="1"/>
</dbReference>
<sequence>MNETYLFSMKQWAAALAQFCSAASMRCMMRALYVVMMLAIGVALAVAPAYAEAPAEPVSAMTGATLDKVNINTASAQTLEEKLVGIGEARAGDIVRYRETYGSFVSADELAEVKGIGQSTVDRNRDVITLE</sequence>
<evidence type="ECO:0000313" key="1">
    <source>
        <dbReference type="EMBL" id="MCX2976854.1"/>
    </source>
</evidence>
<accession>A0ABT3T3L7</accession>
<dbReference type="Pfam" id="PF12836">
    <property type="entry name" value="HHH_3"/>
    <property type="match status" value="1"/>
</dbReference>
<protein>
    <submittedName>
        <fullName evidence="1">ComEA family DNA-binding protein</fullName>
    </submittedName>
</protein>
<comment type="caution">
    <text evidence="1">The sequence shown here is derived from an EMBL/GenBank/DDBJ whole genome shotgun (WGS) entry which is preliminary data.</text>
</comment>
<keyword evidence="1" id="KW-0238">DNA-binding</keyword>
<organism evidence="1 2">
    <name type="scientific">Candidatus Marimicrobium litorale</name>
    <dbReference type="NCBI Taxonomy" id="2518991"/>
    <lineage>
        <taxon>Bacteria</taxon>
        <taxon>Pseudomonadati</taxon>
        <taxon>Pseudomonadota</taxon>
        <taxon>Gammaproteobacteria</taxon>
        <taxon>Cellvibrionales</taxon>
        <taxon>Halieaceae</taxon>
        <taxon>Marimicrobium</taxon>
    </lineage>
</organism>
<name>A0ABT3T3L7_9GAMM</name>
<dbReference type="InterPro" id="IPR010994">
    <property type="entry name" value="RuvA_2-like"/>
</dbReference>
<gene>
    <name evidence="1" type="ORF">EYC82_05755</name>
</gene>
<dbReference type="PANTHER" id="PTHR21180">
    <property type="entry name" value="ENDONUCLEASE/EXONUCLEASE/PHOSPHATASE FAMILY DOMAIN-CONTAINING PROTEIN 1"/>
    <property type="match status" value="1"/>
</dbReference>
<dbReference type="SUPFAM" id="SSF47781">
    <property type="entry name" value="RuvA domain 2-like"/>
    <property type="match status" value="1"/>
</dbReference>
<dbReference type="Proteomes" id="UP001143304">
    <property type="component" value="Unassembled WGS sequence"/>
</dbReference>
<dbReference type="PANTHER" id="PTHR21180:SF32">
    <property type="entry name" value="ENDONUCLEASE_EXONUCLEASE_PHOSPHATASE FAMILY DOMAIN-CONTAINING PROTEIN 1"/>
    <property type="match status" value="1"/>
</dbReference>
<dbReference type="InterPro" id="IPR004509">
    <property type="entry name" value="Competence_ComEA_HhH"/>
</dbReference>
<dbReference type="GO" id="GO:0003677">
    <property type="term" value="F:DNA binding"/>
    <property type="evidence" value="ECO:0007669"/>
    <property type="project" value="UniProtKB-KW"/>
</dbReference>
<dbReference type="InterPro" id="IPR051675">
    <property type="entry name" value="Endo/Exo/Phosphatase_dom_1"/>
</dbReference>
<dbReference type="EMBL" id="SHNO01000001">
    <property type="protein sequence ID" value="MCX2976854.1"/>
    <property type="molecule type" value="Genomic_DNA"/>
</dbReference>
<reference evidence="1" key="1">
    <citation type="submission" date="2019-02" db="EMBL/GenBank/DDBJ databases">
        <authorList>
            <person name="Li S.-H."/>
        </authorList>
    </citation>
    <scope>NUCLEOTIDE SEQUENCE</scope>
    <source>
        <strain evidence="1">IMCC11814</strain>
    </source>
</reference>
<evidence type="ECO:0000313" key="2">
    <source>
        <dbReference type="Proteomes" id="UP001143304"/>
    </source>
</evidence>